<keyword evidence="5" id="KW-1064">Adaptive immunity</keyword>
<keyword evidence="13" id="KW-1185">Reference proteome</keyword>
<accession>A0A7L1CDK1</accession>
<evidence type="ECO:0000313" key="13">
    <source>
        <dbReference type="Proteomes" id="UP000534634"/>
    </source>
</evidence>
<dbReference type="FunFam" id="3.10.320.10:FF:000001">
    <property type="entry name" value="HLA class II histocompatibility antigen, DRB1-1 beta chain"/>
    <property type="match status" value="1"/>
</dbReference>
<keyword evidence="4" id="KW-1133">Transmembrane helix</keyword>
<feature type="signal peptide" evidence="10">
    <location>
        <begin position="1"/>
        <end position="25"/>
    </location>
</feature>
<dbReference type="PANTHER" id="PTHR19944:SF99">
    <property type="entry name" value="HLA CLASS II HISTOCOMPATIBILITY ANTIGEN, DRB1 BETA CHAIN"/>
    <property type="match status" value="1"/>
</dbReference>
<dbReference type="Pfam" id="PF00969">
    <property type="entry name" value="MHC_II_beta"/>
    <property type="match status" value="1"/>
</dbReference>
<dbReference type="PANTHER" id="PTHR19944">
    <property type="entry name" value="MHC CLASS II-RELATED"/>
    <property type="match status" value="1"/>
</dbReference>
<dbReference type="GO" id="GO:0002504">
    <property type="term" value="P:antigen processing and presentation of peptide or polysaccharide antigen via MHC class II"/>
    <property type="evidence" value="ECO:0007669"/>
    <property type="project" value="UniProtKB-KW"/>
</dbReference>
<dbReference type="Proteomes" id="UP000534634">
    <property type="component" value="Unassembled WGS sequence"/>
</dbReference>
<dbReference type="InterPro" id="IPR011162">
    <property type="entry name" value="MHC_I/II-like_Ag-recog"/>
</dbReference>
<evidence type="ECO:0000256" key="4">
    <source>
        <dbReference type="ARBA" id="ARBA00022989"/>
    </source>
</evidence>
<comment type="caution">
    <text evidence="12">The sequence shown here is derived from an EMBL/GenBank/DDBJ whole genome shotgun (WGS) entry which is preliminary data.</text>
</comment>
<evidence type="ECO:0000256" key="6">
    <source>
        <dbReference type="ARBA" id="ARBA00023136"/>
    </source>
</evidence>
<proteinExistence type="predicted"/>
<comment type="subcellular location">
    <subcellularLocation>
        <location evidence="1">Membrane</location>
        <topology evidence="1">Single-pass type I membrane protein</topology>
    </subcellularLocation>
</comment>
<evidence type="ECO:0000256" key="7">
    <source>
        <dbReference type="ARBA" id="ARBA00023157"/>
    </source>
</evidence>
<evidence type="ECO:0000256" key="1">
    <source>
        <dbReference type="ARBA" id="ARBA00004479"/>
    </source>
</evidence>
<evidence type="ECO:0000256" key="8">
    <source>
        <dbReference type="ARBA" id="ARBA00023180"/>
    </source>
</evidence>
<keyword evidence="2" id="KW-0812">Transmembrane</keyword>
<feature type="non-terminal residue" evidence="12">
    <location>
        <position position="1"/>
    </location>
</feature>
<dbReference type="SUPFAM" id="SSF54452">
    <property type="entry name" value="MHC antigen-recognition domain"/>
    <property type="match status" value="1"/>
</dbReference>
<keyword evidence="10" id="KW-0732">Signal</keyword>
<evidence type="ECO:0000256" key="2">
    <source>
        <dbReference type="ARBA" id="ARBA00022692"/>
    </source>
</evidence>
<protein>
    <submittedName>
        <fullName evidence="12">HB2J protein</fullName>
    </submittedName>
</protein>
<organism evidence="12 13">
    <name type="scientific">Illadopsis cleaveri</name>
    <name type="common">blackcap illadopsis</name>
    <dbReference type="NCBI Taxonomy" id="201329"/>
    <lineage>
        <taxon>Eukaryota</taxon>
        <taxon>Metazoa</taxon>
        <taxon>Chordata</taxon>
        <taxon>Craniata</taxon>
        <taxon>Vertebrata</taxon>
        <taxon>Euteleostomi</taxon>
        <taxon>Archelosauria</taxon>
        <taxon>Archosauria</taxon>
        <taxon>Dinosauria</taxon>
        <taxon>Saurischia</taxon>
        <taxon>Theropoda</taxon>
        <taxon>Coelurosauria</taxon>
        <taxon>Aves</taxon>
        <taxon>Neognathae</taxon>
        <taxon>Neoaves</taxon>
        <taxon>Telluraves</taxon>
        <taxon>Australaves</taxon>
        <taxon>Passeriformes</taxon>
        <taxon>Sylvioidea</taxon>
        <taxon>Timaliidae</taxon>
        <taxon>Illadopsis</taxon>
    </lineage>
</organism>
<reference evidence="12 13" key="1">
    <citation type="submission" date="2019-09" db="EMBL/GenBank/DDBJ databases">
        <title>Bird 10,000 Genomes (B10K) Project - Family phase.</title>
        <authorList>
            <person name="Zhang G."/>
        </authorList>
    </citation>
    <scope>NUCLEOTIDE SEQUENCE [LARGE SCALE GENOMIC DNA]</scope>
    <source>
        <strain evidence="12">B10K-DU-002-01</strain>
        <tissue evidence="12">Muscle</tissue>
    </source>
</reference>
<keyword evidence="7" id="KW-1015">Disulfide bond</keyword>
<evidence type="ECO:0000256" key="3">
    <source>
        <dbReference type="ARBA" id="ARBA00022859"/>
    </source>
</evidence>
<evidence type="ECO:0000256" key="10">
    <source>
        <dbReference type="SAM" id="SignalP"/>
    </source>
</evidence>
<keyword evidence="8" id="KW-0325">Glycoprotein</keyword>
<dbReference type="GO" id="GO:0002250">
    <property type="term" value="P:adaptive immune response"/>
    <property type="evidence" value="ECO:0007669"/>
    <property type="project" value="UniProtKB-KW"/>
</dbReference>
<keyword evidence="9" id="KW-0491">MHC II</keyword>
<dbReference type="Gene3D" id="3.10.320.10">
    <property type="entry name" value="Class II Histocompatibility Antigen, M Beta Chain, Chain B, domain 1"/>
    <property type="match status" value="1"/>
</dbReference>
<gene>
    <name evidence="12" type="primary">H2eb1</name>
    <name evidence="12" type="ORF">ILLCLE_R00003</name>
</gene>
<dbReference type="SMART" id="SM00921">
    <property type="entry name" value="MHC_II_beta"/>
    <property type="match status" value="1"/>
</dbReference>
<sequence>MGRLAAAGALLVALVVVGASSAVDAELSVVFQEMVKSECHFINGTDRVKFVKRFIYNREQYVHFDSDVGLYVGDTPYGEKVARYWNSDPEWMEYRRDTVDRHCRHNYELSIPFLMERRVPPSVSISL</sequence>
<feature type="non-terminal residue" evidence="12">
    <location>
        <position position="127"/>
    </location>
</feature>
<dbReference type="InterPro" id="IPR000353">
    <property type="entry name" value="MHC_II_b_N"/>
</dbReference>
<keyword evidence="3" id="KW-0391">Immunity</keyword>
<evidence type="ECO:0000259" key="11">
    <source>
        <dbReference type="SMART" id="SM00921"/>
    </source>
</evidence>
<evidence type="ECO:0000256" key="9">
    <source>
        <dbReference type="ARBA" id="ARBA00023182"/>
    </source>
</evidence>
<dbReference type="EMBL" id="VXBB01022434">
    <property type="protein sequence ID" value="NXM63569.1"/>
    <property type="molecule type" value="Genomic_DNA"/>
</dbReference>
<evidence type="ECO:0000256" key="5">
    <source>
        <dbReference type="ARBA" id="ARBA00023130"/>
    </source>
</evidence>
<dbReference type="InterPro" id="IPR050160">
    <property type="entry name" value="MHC/Immunoglobulin"/>
</dbReference>
<dbReference type="AlphaFoldDB" id="A0A7L1CDK1"/>
<dbReference type="GO" id="GO:0042613">
    <property type="term" value="C:MHC class II protein complex"/>
    <property type="evidence" value="ECO:0007669"/>
    <property type="project" value="UniProtKB-KW"/>
</dbReference>
<keyword evidence="6" id="KW-0472">Membrane</keyword>
<name>A0A7L1CDK1_9PASS</name>
<dbReference type="InterPro" id="IPR014745">
    <property type="entry name" value="MHC_II_a/b_N"/>
</dbReference>
<feature type="domain" description="MHC class II beta chain N-terminal" evidence="11">
    <location>
        <begin position="37"/>
        <end position="111"/>
    </location>
</feature>
<evidence type="ECO:0000313" key="12">
    <source>
        <dbReference type="EMBL" id="NXM63569.1"/>
    </source>
</evidence>
<feature type="chain" id="PRO_5029760959" evidence="10">
    <location>
        <begin position="26"/>
        <end position="127"/>
    </location>
</feature>